<dbReference type="Gene3D" id="1.20.58.80">
    <property type="entry name" value="Phosphotransferase system, lactose/cellobiose-type IIA subunit"/>
    <property type="match status" value="1"/>
</dbReference>
<dbReference type="OrthoDB" id="3197614at2759"/>
<dbReference type="PANTHER" id="PTHR40130">
    <property type="entry name" value="EXPRESSED PROTEIN"/>
    <property type="match status" value="1"/>
</dbReference>
<sequence>MESGKDKEGASMEKAHAHVASGEEYEAQGLLACAAPEFYKAAELFLACIDQVTNPQTKQTLKLLYNENNRRGKELQRRISQSREETQNLHTSRSQSPQIPNISASIPRYGSPSRYMGRDASLAMSQRTIDDSYMVLGGRTDPQDPFNQFWNKLEQVLDNLSQPVAFATIPLTSSAENTAATVEMEGTQDVPTGTSGGQPALQNGKVSAQAALEAQLAMALDGDDEDDEEFLSDLGMDESFYVIPSVASPSMKALQSENATLKLELQSTKTRLAHAEKAIKSRQEQERILRDSIILVRREAHRAMSSSAVGGRQASLAALESTIPIFSQALPDASPQITPGPHTLEREAQYVRKIRELEDELRLSRVENEKNRATIQRFRERWEKLKESAKRKRSQKAAESARGDSVKETIQEEPELEENGA</sequence>
<reference evidence="4" key="2">
    <citation type="submission" date="2015-01" db="EMBL/GenBank/DDBJ databases">
        <title>Evolutionary Origins and Diversification of the Mycorrhizal Mutualists.</title>
        <authorList>
            <consortium name="DOE Joint Genome Institute"/>
            <consortium name="Mycorrhizal Genomics Consortium"/>
            <person name="Kohler A."/>
            <person name="Kuo A."/>
            <person name="Nagy L.G."/>
            <person name="Floudas D."/>
            <person name="Copeland A."/>
            <person name="Barry K.W."/>
            <person name="Cichocki N."/>
            <person name="Veneault-Fourrey C."/>
            <person name="LaButti K."/>
            <person name="Lindquist E.A."/>
            <person name="Lipzen A."/>
            <person name="Lundell T."/>
            <person name="Morin E."/>
            <person name="Murat C."/>
            <person name="Riley R."/>
            <person name="Ohm R."/>
            <person name="Sun H."/>
            <person name="Tunlid A."/>
            <person name="Henrissat B."/>
            <person name="Grigoriev I.V."/>
            <person name="Hibbett D.S."/>
            <person name="Martin F."/>
        </authorList>
    </citation>
    <scope>NUCLEOTIDE SEQUENCE [LARGE SCALE GENOMIC DNA]</scope>
    <source>
        <strain evidence="4">MAFF 305830</strain>
    </source>
</reference>
<feature type="compositionally biased region" description="Basic and acidic residues" evidence="2">
    <location>
        <begin position="78"/>
        <end position="87"/>
    </location>
</feature>
<dbReference type="SUPFAM" id="SSF116846">
    <property type="entry name" value="MIT domain"/>
    <property type="match status" value="1"/>
</dbReference>
<feature type="coiled-coil region" evidence="1">
    <location>
        <begin position="251"/>
        <end position="285"/>
    </location>
</feature>
<protein>
    <recommendedName>
        <fullName evidence="5">MIT domain-containing protein</fullName>
    </recommendedName>
</protein>
<dbReference type="HOGENOM" id="CLU_047455_0_0_1"/>
<evidence type="ECO:0000313" key="3">
    <source>
        <dbReference type="EMBL" id="KIM28788.1"/>
    </source>
</evidence>
<gene>
    <name evidence="3" type="ORF">M408DRAFT_329237</name>
</gene>
<dbReference type="Proteomes" id="UP000054097">
    <property type="component" value="Unassembled WGS sequence"/>
</dbReference>
<keyword evidence="4" id="KW-1185">Reference proteome</keyword>
<accession>A0A0C2WRJ4</accession>
<dbReference type="EMBL" id="KN824291">
    <property type="protein sequence ID" value="KIM28788.1"/>
    <property type="molecule type" value="Genomic_DNA"/>
</dbReference>
<feature type="region of interest" description="Disordered" evidence="2">
    <location>
        <begin position="78"/>
        <end position="110"/>
    </location>
</feature>
<dbReference type="PANTHER" id="PTHR40130:SF1">
    <property type="entry name" value="SPINDLE POLE BODY-ASSOCIATED PROTEIN CUT12 DOMAIN-CONTAINING PROTEIN"/>
    <property type="match status" value="1"/>
</dbReference>
<evidence type="ECO:0008006" key="5">
    <source>
        <dbReference type="Google" id="ProtNLM"/>
    </source>
</evidence>
<evidence type="ECO:0000313" key="4">
    <source>
        <dbReference type="Proteomes" id="UP000054097"/>
    </source>
</evidence>
<evidence type="ECO:0000256" key="2">
    <source>
        <dbReference type="SAM" id="MobiDB-lite"/>
    </source>
</evidence>
<reference evidence="3 4" key="1">
    <citation type="submission" date="2014-04" db="EMBL/GenBank/DDBJ databases">
        <authorList>
            <consortium name="DOE Joint Genome Institute"/>
            <person name="Kuo A."/>
            <person name="Zuccaro A."/>
            <person name="Kohler A."/>
            <person name="Nagy L.G."/>
            <person name="Floudas D."/>
            <person name="Copeland A."/>
            <person name="Barry K.W."/>
            <person name="Cichocki N."/>
            <person name="Veneault-Fourrey C."/>
            <person name="LaButti K."/>
            <person name="Lindquist E.A."/>
            <person name="Lipzen A."/>
            <person name="Lundell T."/>
            <person name="Morin E."/>
            <person name="Murat C."/>
            <person name="Sun H."/>
            <person name="Tunlid A."/>
            <person name="Henrissat B."/>
            <person name="Grigoriev I.V."/>
            <person name="Hibbett D.S."/>
            <person name="Martin F."/>
            <person name="Nordberg H.P."/>
            <person name="Cantor M.N."/>
            <person name="Hua S.X."/>
        </authorList>
    </citation>
    <scope>NUCLEOTIDE SEQUENCE [LARGE SCALE GENOMIC DNA]</scope>
    <source>
        <strain evidence="3 4">MAFF 305830</strain>
    </source>
</reference>
<feature type="region of interest" description="Disordered" evidence="2">
    <location>
        <begin position="386"/>
        <end position="421"/>
    </location>
</feature>
<evidence type="ECO:0000256" key="1">
    <source>
        <dbReference type="SAM" id="Coils"/>
    </source>
</evidence>
<name>A0A0C2WRJ4_SERVB</name>
<keyword evidence="1" id="KW-0175">Coiled coil</keyword>
<feature type="compositionally biased region" description="Polar residues" evidence="2">
    <location>
        <begin position="88"/>
        <end position="104"/>
    </location>
</feature>
<organism evidence="3 4">
    <name type="scientific">Serendipita vermifera MAFF 305830</name>
    <dbReference type="NCBI Taxonomy" id="933852"/>
    <lineage>
        <taxon>Eukaryota</taxon>
        <taxon>Fungi</taxon>
        <taxon>Dikarya</taxon>
        <taxon>Basidiomycota</taxon>
        <taxon>Agaricomycotina</taxon>
        <taxon>Agaricomycetes</taxon>
        <taxon>Sebacinales</taxon>
        <taxon>Serendipitaceae</taxon>
        <taxon>Serendipita</taxon>
    </lineage>
</organism>
<dbReference type="InterPro" id="IPR036181">
    <property type="entry name" value="MIT_dom_sf"/>
</dbReference>
<dbReference type="AlphaFoldDB" id="A0A0C2WRJ4"/>
<proteinExistence type="predicted"/>
<feature type="compositionally biased region" description="Basic and acidic residues" evidence="2">
    <location>
        <begin position="399"/>
        <end position="410"/>
    </location>
</feature>
<feature type="compositionally biased region" description="Acidic residues" evidence="2">
    <location>
        <begin position="411"/>
        <end position="421"/>
    </location>
</feature>
<dbReference type="STRING" id="933852.A0A0C2WRJ4"/>